<reference evidence="5" key="2">
    <citation type="submission" date="2021-01" db="UniProtKB">
        <authorList>
            <consortium name="EnsemblMetazoa"/>
        </authorList>
    </citation>
    <scope>IDENTIFICATION</scope>
</reference>
<dbReference type="CDD" id="cd03192">
    <property type="entry name" value="GST_C_Sigma_like"/>
    <property type="match status" value="1"/>
</dbReference>
<dbReference type="SUPFAM" id="SSF47616">
    <property type="entry name" value="GST C-terminal domain-like"/>
    <property type="match status" value="1"/>
</dbReference>
<dbReference type="KEGG" id="spu:587401"/>
<dbReference type="RefSeq" id="XP_030851043.1">
    <property type="nucleotide sequence ID" value="XM_030995183.1"/>
</dbReference>
<dbReference type="OMA" id="EETDNCY"/>
<dbReference type="InterPro" id="IPR050213">
    <property type="entry name" value="GST_superfamily"/>
</dbReference>
<organism evidence="5 6">
    <name type="scientific">Strongylocentrotus purpuratus</name>
    <name type="common">Purple sea urchin</name>
    <dbReference type="NCBI Taxonomy" id="7668"/>
    <lineage>
        <taxon>Eukaryota</taxon>
        <taxon>Metazoa</taxon>
        <taxon>Echinodermata</taxon>
        <taxon>Eleutherozoa</taxon>
        <taxon>Echinozoa</taxon>
        <taxon>Echinoidea</taxon>
        <taxon>Euechinoidea</taxon>
        <taxon>Echinacea</taxon>
        <taxon>Camarodonta</taxon>
        <taxon>Echinidea</taxon>
        <taxon>Strongylocentrotidae</taxon>
        <taxon>Strongylocentrotus</taxon>
    </lineage>
</organism>
<dbReference type="FunFam" id="1.20.1050.10:FF:000005">
    <property type="entry name" value="Glutathione S-transferase A1"/>
    <property type="match status" value="1"/>
</dbReference>
<dbReference type="Gene3D" id="3.40.30.10">
    <property type="entry name" value="Glutaredoxin"/>
    <property type="match status" value="1"/>
</dbReference>
<feature type="domain" description="GST N-terminal" evidence="3">
    <location>
        <begin position="1"/>
        <end position="33"/>
    </location>
</feature>
<dbReference type="InterPro" id="IPR004045">
    <property type="entry name" value="Glutathione_S-Trfase_N"/>
</dbReference>
<dbReference type="PANTHER" id="PTHR11571:SF230">
    <property type="entry name" value="GLUTATHIONE TRANSFERASE"/>
    <property type="match status" value="1"/>
</dbReference>
<dbReference type="GO" id="GO:0004364">
    <property type="term" value="F:glutathione transferase activity"/>
    <property type="evidence" value="ECO:0000318"/>
    <property type="project" value="GO_Central"/>
</dbReference>
<dbReference type="GeneID" id="587401"/>
<dbReference type="PROSITE" id="PS50405">
    <property type="entry name" value="GST_CTER"/>
    <property type="match status" value="1"/>
</dbReference>
<evidence type="ECO:0000256" key="2">
    <source>
        <dbReference type="ARBA" id="ARBA00022679"/>
    </source>
</evidence>
<evidence type="ECO:0008006" key="7">
    <source>
        <dbReference type="Google" id="ProtNLM"/>
    </source>
</evidence>
<dbReference type="InterPro" id="IPR004046">
    <property type="entry name" value="GST_C"/>
</dbReference>
<protein>
    <recommendedName>
        <fullName evidence="7">Glutathione transferase</fullName>
    </recommendedName>
</protein>
<dbReference type="InParanoid" id="A0A7M7PFP4"/>
<dbReference type="OrthoDB" id="414243at2759"/>
<evidence type="ECO:0000256" key="1">
    <source>
        <dbReference type="ARBA" id="ARBA00011055"/>
    </source>
</evidence>
<accession>A0A7M7PFP4</accession>
<dbReference type="AlphaFoldDB" id="A0A7M7PFP4"/>
<dbReference type="PROSITE" id="PS50404">
    <property type="entry name" value="GST_NTER"/>
    <property type="match status" value="1"/>
</dbReference>
<name>A0A7M7PFP4_STRPU</name>
<evidence type="ECO:0000313" key="5">
    <source>
        <dbReference type="EnsemblMetazoa" id="XP_030851043"/>
    </source>
</evidence>
<dbReference type="Proteomes" id="UP000007110">
    <property type="component" value="Unassembled WGS sequence"/>
</dbReference>
<evidence type="ECO:0000259" key="3">
    <source>
        <dbReference type="PROSITE" id="PS50404"/>
    </source>
</evidence>
<dbReference type="InterPro" id="IPR036282">
    <property type="entry name" value="Glutathione-S-Trfase_C_sf"/>
</dbReference>
<dbReference type="GO" id="GO:0006749">
    <property type="term" value="P:glutathione metabolic process"/>
    <property type="evidence" value="ECO:0000318"/>
    <property type="project" value="GO_Central"/>
</dbReference>
<dbReference type="EnsemblMetazoa" id="XM_030995183">
    <property type="protein sequence ID" value="XP_030851043"/>
    <property type="gene ID" value="LOC587401"/>
</dbReference>
<dbReference type="Gene3D" id="1.20.1050.10">
    <property type="match status" value="1"/>
</dbReference>
<evidence type="ECO:0000313" key="6">
    <source>
        <dbReference type="Proteomes" id="UP000007110"/>
    </source>
</evidence>
<proteinExistence type="inferred from homology"/>
<evidence type="ECO:0000259" key="4">
    <source>
        <dbReference type="PROSITE" id="PS50405"/>
    </source>
</evidence>
<keyword evidence="6" id="KW-1185">Reference proteome</keyword>
<dbReference type="Pfam" id="PF14497">
    <property type="entry name" value="GST_C_3"/>
    <property type="match status" value="1"/>
</dbReference>
<feature type="domain" description="GST C-terminal" evidence="4">
    <location>
        <begin position="35"/>
        <end position="137"/>
    </location>
</feature>
<keyword evidence="2" id="KW-0808">Transferase</keyword>
<dbReference type="InterPro" id="IPR010987">
    <property type="entry name" value="Glutathione-S-Trfase_C-like"/>
</dbReference>
<comment type="similarity">
    <text evidence="1">Belongs to the GST superfamily. Alpha family.</text>
</comment>
<reference evidence="6" key="1">
    <citation type="submission" date="2015-02" db="EMBL/GenBank/DDBJ databases">
        <title>Genome sequencing for Strongylocentrotus purpuratus.</title>
        <authorList>
            <person name="Murali S."/>
            <person name="Liu Y."/>
            <person name="Vee V."/>
            <person name="English A."/>
            <person name="Wang M."/>
            <person name="Skinner E."/>
            <person name="Han Y."/>
            <person name="Muzny D.M."/>
            <person name="Worley K.C."/>
            <person name="Gibbs R.A."/>
        </authorList>
    </citation>
    <scope>NUCLEOTIDE SEQUENCE</scope>
</reference>
<dbReference type="FunCoup" id="A0A7M7PFP4">
    <property type="interactions" value="158"/>
</dbReference>
<sequence length="166" mass="18897">MFRQMPLLEVDGQCLIGSEAILRYACRKGNLNGKTDQDKYRIDMLSMGAKDMAFPSLMSPIFLEVQFTKEAADKASENGIKECRERYLPVFEKVLDESTSGFLVGDSMSRADIMLFDGLCYLHEDPKLESELQNFPRCSVRALIFWAKSVQTIVLLVEETDNCYII</sequence>
<dbReference type="PANTHER" id="PTHR11571">
    <property type="entry name" value="GLUTATHIONE S-TRANSFERASE"/>
    <property type="match status" value="1"/>
</dbReference>